<organism evidence="1">
    <name type="scientific">Siphoviridae sp. ctEw721</name>
    <dbReference type="NCBI Taxonomy" id="2825400"/>
    <lineage>
        <taxon>Viruses</taxon>
        <taxon>Duplodnaviria</taxon>
        <taxon>Heunggongvirae</taxon>
        <taxon>Uroviricota</taxon>
        <taxon>Caudoviricetes</taxon>
    </lineage>
</organism>
<dbReference type="EMBL" id="BK015914">
    <property type="protein sequence ID" value="DAF84985.1"/>
    <property type="molecule type" value="Genomic_DNA"/>
</dbReference>
<proteinExistence type="predicted"/>
<protein>
    <submittedName>
        <fullName evidence="1">Uncharacterized protein</fullName>
    </submittedName>
</protein>
<reference evidence="1" key="1">
    <citation type="journal article" date="2021" name="Proc. Natl. Acad. Sci. U.S.A.">
        <title>A Catalog of Tens of Thousands of Viruses from Human Metagenomes Reveals Hidden Associations with Chronic Diseases.</title>
        <authorList>
            <person name="Tisza M.J."/>
            <person name="Buck C.B."/>
        </authorList>
    </citation>
    <scope>NUCLEOTIDE SEQUENCE</scope>
    <source>
        <strain evidence="1">CtEw721</strain>
    </source>
</reference>
<evidence type="ECO:0000313" key="1">
    <source>
        <dbReference type="EMBL" id="DAF84985.1"/>
    </source>
</evidence>
<accession>A0A8S5TS04</accession>
<sequence length="224" mass="25539">MGLPMYFDDNGYNRYNDLDGLEWRIIHALVNSDSKYGKYLWKLLKYNTPDCLMNDELNNKEKYKMVYRDNGDAGNYNVFLLPFIDDGWTKQASRLDVYVSRIEPYNAVCSKVDVTLEIIVHNKINNVYGDADDEENPLTNPTETDEDGNILIPTKSRATTILKCVLAILNGLYVDGVGELQCNQQVSPYCGVRSYVWNNRSYLGYAVTFSTLMGQQSSNPSCGW</sequence>
<name>A0A8S5TS04_9CAUD</name>